<dbReference type="PANTHER" id="PTHR43649:SF16">
    <property type="entry name" value="SUGAR-BINDING LIPOPROTEIN"/>
    <property type="match status" value="1"/>
</dbReference>
<comment type="caution">
    <text evidence="2">The sequence shown here is derived from an EMBL/GenBank/DDBJ whole genome shotgun (WGS) entry which is preliminary data.</text>
</comment>
<feature type="signal peptide" evidence="1">
    <location>
        <begin position="1"/>
        <end position="27"/>
    </location>
</feature>
<dbReference type="SUPFAM" id="SSF53850">
    <property type="entry name" value="Periplasmic binding protein-like II"/>
    <property type="match status" value="1"/>
</dbReference>
<name>A0ABP6IMM1_9ACTN</name>
<dbReference type="RefSeq" id="WP_344979528.1">
    <property type="nucleotide sequence ID" value="NZ_BAAAVI010000065.1"/>
</dbReference>
<dbReference type="Pfam" id="PF01547">
    <property type="entry name" value="SBP_bac_1"/>
    <property type="match status" value="1"/>
</dbReference>
<gene>
    <name evidence="2" type="ORF">GCM10010517_65000</name>
</gene>
<evidence type="ECO:0000256" key="1">
    <source>
        <dbReference type="SAM" id="SignalP"/>
    </source>
</evidence>
<dbReference type="PROSITE" id="PS51257">
    <property type="entry name" value="PROKAR_LIPOPROTEIN"/>
    <property type="match status" value="1"/>
</dbReference>
<keyword evidence="1" id="KW-0732">Signal</keyword>
<accession>A0ABP6IMM1</accession>
<evidence type="ECO:0000313" key="3">
    <source>
        <dbReference type="Proteomes" id="UP001500831"/>
    </source>
</evidence>
<dbReference type="InterPro" id="IPR050490">
    <property type="entry name" value="Bact_solute-bd_prot1"/>
</dbReference>
<dbReference type="InterPro" id="IPR006059">
    <property type="entry name" value="SBP"/>
</dbReference>
<dbReference type="Proteomes" id="UP001500831">
    <property type="component" value="Unassembled WGS sequence"/>
</dbReference>
<organism evidence="2 3">
    <name type="scientific">Streptosporangium fragile</name>
    <dbReference type="NCBI Taxonomy" id="46186"/>
    <lineage>
        <taxon>Bacteria</taxon>
        <taxon>Bacillati</taxon>
        <taxon>Actinomycetota</taxon>
        <taxon>Actinomycetes</taxon>
        <taxon>Streptosporangiales</taxon>
        <taxon>Streptosporangiaceae</taxon>
        <taxon>Streptosporangium</taxon>
    </lineage>
</organism>
<proteinExistence type="predicted"/>
<dbReference type="Gene3D" id="3.40.190.10">
    <property type="entry name" value="Periplasmic binding protein-like II"/>
    <property type="match status" value="1"/>
</dbReference>
<dbReference type="PANTHER" id="PTHR43649">
    <property type="entry name" value="ARABINOSE-BINDING PROTEIN-RELATED"/>
    <property type="match status" value="1"/>
</dbReference>
<feature type="chain" id="PRO_5046578854" evidence="1">
    <location>
        <begin position="28"/>
        <end position="465"/>
    </location>
</feature>
<keyword evidence="3" id="KW-1185">Reference proteome</keyword>
<sequence>MTTPRRAPRRAPAALLGGATALALALAGCSTPSSGGSAAGDGTVTITVGDRPSADQAAARAIYDRRVQEFQKANPGIRIEPSETVWDVQTFQANVAGGTLPDVLKVPFTEIQALIARKQVADITDQLKEVGLADRLNPQTVKIVQGRDGRTYGVPVLPYAIGLFYNRALFEKAGLDPAKPPRTWAEVRAAAKAVAEKTGQAGYAQMATENTGGWMLTAQSYSMGGSIESEDGAKATFDDAAMRNALTLLKGMRWEDDSMGTNFLYNMNDIAKDFAAGKIGMFLSVPSAAYQAVVINFDMPKKDVGLTAVPTGPGNDNKVLSGGSVEIVNPKASEAEKSAALKWIAFFDLGKYINQEAAVADAKASAQDGGAVGIPRLSPISPEGFERYKEWIAEYVNVPLENFTGYTDNLATVQLKTEPVKSAQEVYAVLDTVLQKVLTDKGADVDALLREAVATVDTKLARAPR</sequence>
<protein>
    <submittedName>
        <fullName evidence="2">Extracellular solute-binding protein</fullName>
    </submittedName>
</protein>
<dbReference type="EMBL" id="BAAAVI010000065">
    <property type="protein sequence ID" value="GAA2899479.1"/>
    <property type="molecule type" value="Genomic_DNA"/>
</dbReference>
<evidence type="ECO:0000313" key="2">
    <source>
        <dbReference type="EMBL" id="GAA2899479.1"/>
    </source>
</evidence>
<reference evidence="3" key="1">
    <citation type="journal article" date="2019" name="Int. J. Syst. Evol. Microbiol.">
        <title>The Global Catalogue of Microorganisms (GCM) 10K type strain sequencing project: providing services to taxonomists for standard genome sequencing and annotation.</title>
        <authorList>
            <consortium name="The Broad Institute Genomics Platform"/>
            <consortium name="The Broad Institute Genome Sequencing Center for Infectious Disease"/>
            <person name="Wu L."/>
            <person name="Ma J."/>
        </authorList>
    </citation>
    <scope>NUCLEOTIDE SEQUENCE [LARGE SCALE GENOMIC DNA]</scope>
    <source>
        <strain evidence="3">JCM 6242</strain>
    </source>
</reference>